<protein>
    <submittedName>
        <fullName evidence="2">Uncharacterized protein</fullName>
    </submittedName>
</protein>
<organism evidence="2 3">
    <name type="scientific">Trichinella britovi</name>
    <name type="common">Parasitic roundworm</name>
    <dbReference type="NCBI Taxonomy" id="45882"/>
    <lineage>
        <taxon>Eukaryota</taxon>
        <taxon>Metazoa</taxon>
        <taxon>Ecdysozoa</taxon>
        <taxon>Nematoda</taxon>
        <taxon>Enoplea</taxon>
        <taxon>Dorylaimia</taxon>
        <taxon>Trichinellida</taxon>
        <taxon>Trichinellidae</taxon>
        <taxon>Trichinella</taxon>
    </lineage>
</organism>
<gene>
    <name evidence="2" type="ORF">T03_7621</name>
</gene>
<evidence type="ECO:0000313" key="3">
    <source>
        <dbReference type="Proteomes" id="UP000054653"/>
    </source>
</evidence>
<comment type="caution">
    <text evidence="2">The sequence shown here is derived from an EMBL/GenBank/DDBJ whole genome shotgun (WGS) entry which is preliminary data.</text>
</comment>
<sequence length="72" mass="8527">MNLLELVERDCTYCKIRKEMFVWGGLIGNDFVKSFFYLVLGKRLFLEFLKRQFSEQDRMSASEVESHSILAL</sequence>
<evidence type="ECO:0000256" key="1">
    <source>
        <dbReference type="SAM" id="Phobius"/>
    </source>
</evidence>
<accession>A0A0V1CZR6</accession>
<reference evidence="2 3" key="1">
    <citation type="submission" date="2015-01" db="EMBL/GenBank/DDBJ databases">
        <title>Evolution of Trichinella species and genotypes.</title>
        <authorList>
            <person name="Korhonen P.K."/>
            <person name="Edoardo P."/>
            <person name="Giuseppe L.R."/>
            <person name="Gasser R.B."/>
        </authorList>
    </citation>
    <scope>NUCLEOTIDE SEQUENCE [LARGE SCALE GENOMIC DNA]</scope>
    <source>
        <strain evidence="2">ISS120</strain>
    </source>
</reference>
<keyword evidence="1" id="KW-0812">Transmembrane</keyword>
<dbReference type="Proteomes" id="UP000054653">
    <property type="component" value="Unassembled WGS sequence"/>
</dbReference>
<feature type="transmembrane region" description="Helical" evidence="1">
    <location>
        <begin position="20"/>
        <end position="40"/>
    </location>
</feature>
<keyword evidence="1" id="KW-0472">Membrane</keyword>
<dbReference type="EMBL" id="JYDI01000065">
    <property type="protein sequence ID" value="KRY54719.1"/>
    <property type="molecule type" value="Genomic_DNA"/>
</dbReference>
<evidence type="ECO:0000313" key="2">
    <source>
        <dbReference type="EMBL" id="KRY54719.1"/>
    </source>
</evidence>
<keyword evidence="1" id="KW-1133">Transmembrane helix</keyword>
<name>A0A0V1CZR6_TRIBR</name>
<proteinExistence type="predicted"/>
<dbReference type="AlphaFoldDB" id="A0A0V1CZR6"/>
<keyword evidence="3" id="KW-1185">Reference proteome</keyword>